<sequence>MTSCLRSRLPPAVQLQALSLIGSSSSLRSGFFYHSKRPNFSLFLNRCASILSRSPSLQTTKLFSLSQPLLIHDSQSHSHIDISILSLRLTVTSIF</sequence>
<protein>
    <submittedName>
        <fullName evidence="1">Uncharacterized protein</fullName>
    </submittedName>
</protein>
<dbReference type="Gramene" id="PRQ55050">
    <property type="protein sequence ID" value="PRQ55050"/>
    <property type="gene ID" value="RchiOBHm_Chr1g0320341"/>
</dbReference>
<organism evidence="1 2">
    <name type="scientific">Rosa chinensis</name>
    <name type="common">China rose</name>
    <dbReference type="NCBI Taxonomy" id="74649"/>
    <lineage>
        <taxon>Eukaryota</taxon>
        <taxon>Viridiplantae</taxon>
        <taxon>Streptophyta</taxon>
        <taxon>Embryophyta</taxon>
        <taxon>Tracheophyta</taxon>
        <taxon>Spermatophyta</taxon>
        <taxon>Magnoliopsida</taxon>
        <taxon>eudicotyledons</taxon>
        <taxon>Gunneridae</taxon>
        <taxon>Pentapetalae</taxon>
        <taxon>rosids</taxon>
        <taxon>fabids</taxon>
        <taxon>Rosales</taxon>
        <taxon>Rosaceae</taxon>
        <taxon>Rosoideae</taxon>
        <taxon>Rosoideae incertae sedis</taxon>
        <taxon>Rosa</taxon>
    </lineage>
</organism>
<dbReference type="AlphaFoldDB" id="A0A2P6S8M9"/>
<dbReference type="Proteomes" id="UP000238479">
    <property type="component" value="Chromosome 1"/>
</dbReference>
<dbReference type="EMBL" id="PDCK01000039">
    <property type="protein sequence ID" value="PRQ55050.1"/>
    <property type="molecule type" value="Genomic_DNA"/>
</dbReference>
<reference evidence="1 2" key="1">
    <citation type="journal article" date="2018" name="Nat. Genet.">
        <title>The Rosa genome provides new insights in the design of modern roses.</title>
        <authorList>
            <person name="Bendahmane M."/>
        </authorList>
    </citation>
    <scope>NUCLEOTIDE SEQUENCE [LARGE SCALE GENOMIC DNA]</scope>
    <source>
        <strain evidence="2">cv. Old Blush</strain>
    </source>
</reference>
<keyword evidence="2" id="KW-1185">Reference proteome</keyword>
<gene>
    <name evidence="1" type="ORF">RchiOBHm_Chr1g0320341</name>
</gene>
<name>A0A2P6S8M9_ROSCH</name>
<evidence type="ECO:0000313" key="2">
    <source>
        <dbReference type="Proteomes" id="UP000238479"/>
    </source>
</evidence>
<comment type="caution">
    <text evidence="1">The sequence shown here is derived from an EMBL/GenBank/DDBJ whole genome shotgun (WGS) entry which is preliminary data.</text>
</comment>
<accession>A0A2P6S8M9</accession>
<evidence type="ECO:0000313" key="1">
    <source>
        <dbReference type="EMBL" id="PRQ55050.1"/>
    </source>
</evidence>
<proteinExistence type="predicted"/>